<proteinExistence type="predicted"/>
<reference evidence="2 3" key="1">
    <citation type="submission" date="2018-07" db="EMBL/GenBank/DDBJ databases">
        <title>The role of parmesan cheese in vectoring bovine microbiota.</title>
        <authorList>
            <person name="Lugli G.A."/>
            <person name="Milani C."/>
        </authorList>
    </citation>
    <scope>NUCLEOTIDE SEQUENCE [LARGE SCALE GENOMIC DNA]</scope>
    <source>
        <strain evidence="2 3">BMONG18</strain>
    </source>
</reference>
<feature type="transmembrane region" description="Helical" evidence="1">
    <location>
        <begin position="21"/>
        <end position="44"/>
    </location>
</feature>
<keyword evidence="1" id="KW-1133">Transmembrane helix</keyword>
<keyword evidence="1" id="KW-0812">Transmembrane</keyword>
<evidence type="ECO:0000256" key="1">
    <source>
        <dbReference type="SAM" id="Phobius"/>
    </source>
</evidence>
<protein>
    <submittedName>
        <fullName evidence="2">Chemotaxis protein</fullName>
    </submittedName>
</protein>
<evidence type="ECO:0000313" key="3">
    <source>
        <dbReference type="Proteomes" id="UP000285266"/>
    </source>
</evidence>
<dbReference type="Pfam" id="PF13196">
    <property type="entry name" value="DUF4012"/>
    <property type="match status" value="1"/>
</dbReference>
<organism evidence="2 3">
    <name type="scientific">Bifidobacterium mongoliense</name>
    <dbReference type="NCBI Taxonomy" id="518643"/>
    <lineage>
        <taxon>Bacteria</taxon>
        <taxon>Bacillati</taxon>
        <taxon>Actinomycetota</taxon>
        <taxon>Actinomycetes</taxon>
        <taxon>Bifidobacteriales</taxon>
        <taxon>Bifidobacteriaceae</taxon>
        <taxon>Bifidobacterium</taxon>
    </lineage>
</organism>
<accession>A0A423UFT5</accession>
<dbReference type="Proteomes" id="UP000285266">
    <property type="component" value="Unassembled WGS sequence"/>
</dbReference>
<gene>
    <name evidence="2" type="ORF">BMONG18_0100</name>
</gene>
<dbReference type="AlphaFoldDB" id="A0A423UFT5"/>
<comment type="caution">
    <text evidence="2">The sequence shown here is derived from an EMBL/GenBank/DDBJ whole genome shotgun (WGS) entry which is preliminary data.</text>
</comment>
<sequence length="612" mass="65686">MSRRSAMGRETSKHGVIRKHGHPLLWSLLCLAIVMVGLLGYAGFRVYGDVQRIKAHERQAIALLGAAQSGGQSLDAVSEQLPKIQQETGAAQAIAHGTMWNLMTHLPVIGDDVVTVQGMTSAVHGVVTDAMPQFIESVNGLKSTSLKSVDGGLNLQPLLDAQSGVHTANQALQRDVQGLNHLPTPRIPMVRDAYSTARDQLGSVAKTADALSNTLNILPGFLGAGQARTYAVMAMTTSEARSAGGLIGSVGEMRTQNGKIAIDDFRANQEYIKFGPGDPTADESRIFNAWGPLRMSFDIRDLAVFPDTSRSAEAMRAIWGRTPWGAGRTLDGVLMMDPVFLQQLIAINGTVKLSNGQVLTGDNTAEFLLNTVYKDYAPAEQDLYFQEVAVQCIGNLFDNVSFEKLSAIGKTMGTMAQQRHFAMYSFDAGMQASLSKGGFTPQTPKSDTNPTVGVYVTQQNPSKMDWYIHRTSKITRTSCNANGSQTYHVEYLLTNTLTTDQVGTLPRYISGVADGLQNIGLEKVLMYAPAGGSLTNLNTTGDVSDARQETMNGSSLQASIAKLAPGASVKYTFDVTTSTKATGDLVLDQTPMGWKDPGITTDTGACTTTDKR</sequence>
<name>A0A423UFT5_9BIFI</name>
<dbReference type="EMBL" id="QRAJ01000001">
    <property type="protein sequence ID" value="ROT87560.1"/>
    <property type="molecule type" value="Genomic_DNA"/>
</dbReference>
<keyword evidence="1" id="KW-0472">Membrane</keyword>
<dbReference type="InterPro" id="IPR025101">
    <property type="entry name" value="DUF4012"/>
</dbReference>
<evidence type="ECO:0000313" key="2">
    <source>
        <dbReference type="EMBL" id="ROT87560.1"/>
    </source>
</evidence>